<reference evidence="1 2" key="1">
    <citation type="submission" date="2018-08" db="EMBL/GenBank/DDBJ databases">
        <title>Fulvimarina sp. 85, whole genome shotgun sequence.</title>
        <authorList>
            <person name="Tuo L."/>
        </authorList>
    </citation>
    <scope>NUCLEOTIDE SEQUENCE [LARGE SCALE GENOMIC DNA]</scope>
    <source>
        <strain evidence="1 2">85</strain>
    </source>
</reference>
<accession>A0A371WY95</accession>
<gene>
    <name evidence="1" type="ORF">DYI37_18970</name>
</gene>
<protein>
    <submittedName>
        <fullName evidence="1">Uncharacterized protein</fullName>
    </submittedName>
</protein>
<comment type="caution">
    <text evidence="1">The sequence shown here is derived from an EMBL/GenBank/DDBJ whole genome shotgun (WGS) entry which is preliminary data.</text>
</comment>
<dbReference type="AlphaFoldDB" id="A0A371WY95"/>
<sequence length="65" mass="7220">MLRRPRTAIQESDIRTNDGRSIFRFCGKAETGRGPELWHDHDIAAHTGLDDNEAADLPRAALYGG</sequence>
<proteinExistence type="predicted"/>
<evidence type="ECO:0000313" key="2">
    <source>
        <dbReference type="Proteomes" id="UP000264310"/>
    </source>
</evidence>
<name>A0A371WY95_9HYPH</name>
<organism evidence="1 2">
    <name type="scientific">Fulvimarina endophytica</name>
    <dbReference type="NCBI Taxonomy" id="2293836"/>
    <lineage>
        <taxon>Bacteria</taxon>
        <taxon>Pseudomonadati</taxon>
        <taxon>Pseudomonadota</taxon>
        <taxon>Alphaproteobacteria</taxon>
        <taxon>Hyphomicrobiales</taxon>
        <taxon>Aurantimonadaceae</taxon>
        <taxon>Fulvimarina</taxon>
    </lineage>
</organism>
<dbReference type="EMBL" id="QURL01000012">
    <property type="protein sequence ID" value="RFC61906.1"/>
    <property type="molecule type" value="Genomic_DNA"/>
</dbReference>
<keyword evidence="2" id="KW-1185">Reference proteome</keyword>
<evidence type="ECO:0000313" key="1">
    <source>
        <dbReference type="EMBL" id="RFC61906.1"/>
    </source>
</evidence>
<dbReference type="Proteomes" id="UP000264310">
    <property type="component" value="Unassembled WGS sequence"/>
</dbReference>